<gene>
    <name evidence="2" type="ORF">H8730_07095</name>
</gene>
<feature type="transmembrane region" description="Helical" evidence="1">
    <location>
        <begin position="43"/>
        <end position="59"/>
    </location>
</feature>
<organism evidence="2 3">
    <name type="scientific">Bianquea renquensis</name>
    <dbReference type="NCBI Taxonomy" id="2763661"/>
    <lineage>
        <taxon>Bacteria</taxon>
        <taxon>Bacillati</taxon>
        <taxon>Bacillota</taxon>
        <taxon>Clostridia</taxon>
        <taxon>Eubacteriales</taxon>
        <taxon>Bianqueaceae</taxon>
        <taxon>Bianquea</taxon>
    </lineage>
</organism>
<protein>
    <submittedName>
        <fullName evidence="2">Uncharacterized protein</fullName>
    </submittedName>
</protein>
<evidence type="ECO:0000313" key="2">
    <source>
        <dbReference type="EMBL" id="MBC8543307.1"/>
    </source>
</evidence>
<name>A0A926DT81_9FIRM</name>
<dbReference type="EMBL" id="JACRSQ010000008">
    <property type="protein sequence ID" value="MBC8543307.1"/>
    <property type="molecule type" value="Genomic_DNA"/>
</dbReference>
<feature type="transmembrane region" description="Helical" evidence="1">
    <location>
        <begin position="19"/>
        <end position="37"/>
    </location>
</feature>
<keyword evidence="1" id="KW-1133">Transmembrane helix</keyword>
<dbReference type="RefSeq" id="WP_177719580.1">
    <property type="nucleotide sequence ID" value="NZ_JACRSQ010000008.1"/>
</dbReference>
<evidence type="ECO:0000313" key="3">
    <source>
        <dbReference type="Proteomes" id="UP000657006"/>
    </source>
</evidence>
<keyword evidence="1" id="KW-0472">Membrane</keyword>
<dbReference type="InterPro" id="IPR046088">
    <property type="entry name" value="DUF6106"/>
</dbReference>
<dbReference type="Pfam" id="PF19601">
    <property type="entry name" value="DUF6106"/>
    <property type="match status" value="1"/>
</dbReference>
<accession>A0A926DT81</accession>
<reference evidence="2" key="1">
    <citation type="submission" date="2020-08" db="EMBL/GenBank/DDBJ databases">
        <title>Genome public.</title>
        <authorList>
            <person name="Liu C."/>
            <person name="Sun Q."/>
        </authorList>
    </citation>
    <scope>NUCLEOTIDE SEQUENCE</scope>
    <source>
        <strain evidence="2">NSJ-32</strain>
    </source>
</reference>
<keyword evidence="1" id="KW-0812">Transmembrane</keyword>
<sequence>MDNTFIEQMVKQENKSKNILIKIGLIVLAIVLSIAGLFILKTFFPVVFVVICFGTWFLIRRIDKEYEYIYTDGNLDIDCIYHRSMRKRMVSLDCKLFQIIARADEPQYQAKFNAKYDKVLNAGSGAVNSKTFIGIAKKDEKTLKLIFEPDERILESMKKYIPRTLVWKKPISDSLKDVR</sequence>
<comment type="caution">
    <text evidence="2">The sequence shown here is derived from an EMBL/GenBank/DDBJ whole genome shotgun (WGS) entry which is preliminary data.</text>
</comment>
<evidence type="ECO:0000256" key="1">
    <source>
        <dbReference type="SAM" id="Phobius"/>
    </source>
</evidence>
<dbReference type="Proteomes" id="UP000657006">
    <property type="component" value="Unassembled WGS sequence"/>
</dbReference>
<proteinExistence type="predicted"/>
<keyword evidence="3" id="KW-1185">Reference proteome</keyword>
<dbReference type="AlphaFoldDB" id="A0A926DT81"/>